<proteinExistence type="predicted"/>
<reference evidence="1" key="1">
    <citation type="submission" date="2019-04" db="EMBL/GenBank/DDBJ databases">
        <title>Sequencing of skin fungus with MAO and IRED activity.</title>
        <authorList>
            <person name="Marsaioli A.J."/>
            <person name="Bonatto J.M.C."/>
            <person name="Reis Junior O."/>
        </authorList>
    </citation>
    <scope>NUCLEOTIDE SEQUENCE</scope>
    <source>
        <strain evidence="1">30M1</strain>
    </source>
</reference>
<keyword evidence="2" id="KW-1185">Reference proteome</keyword>
<name>A0A9P4WB97_CURKU</name>
<evidence type="ECO:0000313" key="1">
    <source>
        <dbReference type="EMBL" id="KAF3010622.1"/>
    </source>
</evidence>
<dbReference type="AlphaFoldDB" id="A0A9P4WB97"/>
<dbReference type="Proteomes" id="UP000801428">
    <property type="component" value="Unassembled WGS sequence"/>
</dbReference>
<sequence>MDDSSYTATQLSAFNFPVSDGGSNNYGVDSYHDNMFAHPNNTDNLLISPAIDSRYDSVVLSPFQLPGSPVAQLHKADFQPDARLMTPHMDTGHLHRSADMSRENSYASYQSSISSGQHAFGGQQGHWNLNENPSNGASMRRTVSLHAGVSGQQLISPPAHRRVYSDYLGMGLTNAYSPASPVILLDDASSYGAPFKNRHINTNSTEIASRHCSELRIEDFGHL</sequence>
<protein>
    <submittedName>
        <fullName evidence="1">Uncharacterized protein</fullName>
    </submittedName>
</protein>
<accession>A0A9P4WB97</accession>
<evidence type="ECO:0000313" key="2">
    <source>
        <dbReference type="Proteomes" id="UP000801428"/>
    </source>
</evidence>
<organism evidence="1 2">
    <name type="scientific">Curvularia kusanoi</name>
    <name type="common">Cochliobolus kusanoi</name>
    <dbReference type="NCBI Taxonomy" id="90978"/>
    <lineage>
        <taxon>Eukaryota</taxon>
        <taxon>Fungi</taxon>
        <taxon>Dikarya</taxon>
        <taxon>Ascomycota</taxon>
        <taxon>Pezizomycotina</taxon>
        <taxon>Dothideomycetes</taxon>
        <taxon>Pleosporomycetidae</taxon>
        <taxon>Pleosporales</taxon>
        <taxon>Pleosporineae</taxon>
        <taxon>Pleosporaceae</taxon>
        <taxon>Curvularia</taxon>
    </lineage>
</organism>
<gene>
    <name evidence="1" type="ORF">E8E13_003526</name>
</gene>
<comment type="caution">
    <text evidence="1">The sequence shown here is derived from an EMBL/GenBank/DDBJ whole genome shotgun (WGS) entry which is preliminary data.</text>
</comment>
<dbReference type="EMBL" id="SWKU01000001">
    <property type="protein sequence ID" value="KAF3010622.1"/>
    <property type="molecule type" value="Genomic_DNA"/>
</dbReference>